<evidence type="ECO:0008006" key="3">
    <source>
        <dbReference type="Google" id="ProtNLM"/>
    </source>
</evidence>
<dbReference type="OrthoDB" id="74460at2759"/>
<dbReference type="InterPro" id="IPR021917">
    <property type="entry name" value="Unchr_Zn-peptidase-like"/>
</dbReference>
<dbReference type="PANTHER" id="PTHR21054:SF2">
    <property type="entry name" value="MIP04191P"/>
    <property type="match status" value="1"/>
</dbReference>
<name>A0A8K0G2W4_IGNLU</name>
<dbReference type="SUPFAM" id="SSF55486">
    <property type="entry name" value="Metalloproteases ('zincins'), catalytic domain"/>
    <property type="match status" value="1"/>
</dbReference>
<dbReference type="PANTHER" id="PTHR21054">
    <property type="entry name" value="ZINC METALLOPROTEINASE-RELATED"/>
    <property type="match status" value="1"/>
</dbReference>
<organism evidence="1 2">
    <name type="scientific">Ignelater luminosus</name>
    <name type="common">Cucubano</name>
    <name type="synonym">Pyrophorus luminosus</name>
    <dbReference type="NCBI Taxonomy" id="2038154"/>
    <lineage>
        <taxon>Eukaryota</taxon>
        <taxon>Metazoa</taxon>
        <taxon>Ecdysozoa</taxon>
        <taxon>Arthropoda</taxon>
        <taxon>Hexapoda</taxon>
        <taxon>Insecta</taxon>
        <taxon>Pterygota</taxon>
        <taxon>Neoptera</taxon>
        <taxon>Endopterygota</taxon>
        <taxon>Coleoptera</taxon>
        <taxon>Polyphaga</taxon>
        <taxon>Elateriformia</taxon>
        <taxon>Elateroidea</taxon>
        <taxon>Elateridae</taxon>
        <taxon>Agrypninae</taxon>
        <taxon>Pyrophorini</taxon>
        <taxon>Ignelater</taxon>
    </lineage>
</organism>
<gene>
    <name evidence="1" type="ORF">ILUMI_19766</name>
</gene>
<dbReference type="Proteomes" id="UP000801492">
    <property type="component" value="Unassembled WGS sequence"/>
</dbReference>
<keyword evidence="2" id="KW-1185">Reference proteome</keyword>
<comment type="caution">
    <text evidence="1">The sequence shown here is derived from an EMBL/GenBank/DDBJ whole genome shotgun (WGS) entry which is preliminary data.</text>
</comment>
<protein>
    <recommendedName>
        <fullName evidence="3">Zinc metalloproteinase</fullName>
    </recommendedName>
</protein>
<dbReference type="EMBL" id="VTPC01087759">
    <property type="protein sequence ID" value="KAF2886407.1"/>
    <property type="molecule type" value="Genomic_DNA"/>
</dbReference>
<dbReference type="AlphaFoldDB" id="A0A8K0G2W4"/>
<reference evidence="1" key="1">
    <citation type="submission" date="2019-08" db="EMBL/GenBank/DDBJ databases">
        <title>The genome of the North American firefly Photinus pyralis.</title>
        <authorList>
            <consortium name="Photinus pyralis genome working group"/>
            <person name="Fallon T.R."/>
            <person name="Sander Lower S.E."/>
            <person name="Weng J.-K."/>
        </authorList>
    </citation>
    <scope>NUCLEOTIDE SEQUENCE</scope>
    <source>
        <strain evidence="1">TRF0915ILg1</strain>
        <tissue evidence="1">Whole body</tissue>
    </source>
</reference>
<sequence>MNNHDITIDNLKHGETLDYSLVICKGHIEHAPNLKCESLFQIFYKINHDSTLRKISINEETYVFKFIIDLQLGYNTLELFYCCVSRKISLQYKECNRELCVLPLYIICKGHDGRFQAPEHEINTPESACNRITTGCKLVQSIFAEKLYESGFERKTFQLESTNCIIFHSKLHYARVNQMGQLELWYYFAREIMSSDIASNNKKYLAFLSCTKYDGDKYLENIHEHSEIVKLTQGYVAFGGDGLALLGTACLYTWPESVLDIKNRFEDDCLVDRARFMDDSCFRGTLGGCFATTLGAALHELCHTFGLGHTEKGIMGRGFDNIQNEFLTDQNNCDINIKRNLQISYIKNNYESTDNIYWTENCLMFLFYHKWFSNEISKKKFMLTYDADNKIIKSTLGLRVIEIRRKEDEMVLQYWVFKNKVLKYSFQINDDIKNLDDTVLVIEDNDGNILKQDL</sequence>
<dbReference type="InterPro" id="IPR053002">
    <property type="entry name" value="Metalloproteinase_M10B"/>
</dbReference>
<accession>A0A8K0G2W4</accession>
<proteinExistence type="predicted"/>
<evidence type="ECO:0000313" key="1">
    <source>
        <dbReference type="EMBL" id="KAF2886407.1"/>
    </source>
</evidence>
<dbReference type="Pfam" id="PF12044">
    <property type="entry name" value="Metallopep"/>
    <property type="match status" value="1"/>
</dbReference>
<evidence type="ECO:0000313" key="2">
    <source>
        <dbReference type="Proteomes" id="UP000801492"/>
    </source>
</evidence>